<proteinExistence type="predicted"/>
<evidence type="ECO:0000313" key="2">
    <source>
        <dbReference type="Proteomes" id="UP000249464"/>
    </source>
</evidence>
<reference evidence="1 2" key="1">
    <citation type="submission" date="2016-11" db="EMBL/GenBank/DDBJ databases">
        <authorList>
            <person name="Jaros S."/>
            <person name="Januszkiewicz K."/>
            <person name="Wedrychowicz H."/>
        </authorList>
    </citation>
    <scope>NUCLEOTIDE SEQUENCE [LARGE SCALE GENOMIC DNA]</scope>
</reference>
<evidence type="ECO:0000313" key="1">
    <source>
        <dbReference type="EMBL" id="SGY19032.1"/>
    </source>
</evidence>
<dbReference type="EMBL" id="FQNC01000016">
    <property type="protein sequence ID" value="SGY19032.1"/>
    <property type="molecule type" value="Genomic_DNA"/>
</dbReference>
<gene>
    <name evidence="1" type="primary">BQ5605_C014g07542</name>
    <name evidence="1" type="ORF">BQ5605_C014G07542</name>
</gene>
<accession>A0A2X0LYF9</accession>
<organism evidence="1 2">
    <name type="scientific">Microbotryum silenes-dioicae</name>
    <dbReference type="NCBI Taxonomy" id="796604"/>
    <lineage>
        <taxon>Eukaryota</taxon>
        <taxon>Fungi</taxon>
        <taxon>Dikarya</taxon>
        <taxon>Basidiomycota</taxon>
        <taxon>Pucciniomycotina</taxon>
        <taxon>Microbotryomycetes</taxon>
        <taxon>Microbotryales</taxon>
        <taxon>Microbotryaceae</taxon>
        <taxon>Microbotryum</taxon>
    </lineage>
</organism>
<keyword evidence="2" id="KW-1185">Reference proteome</keyword>
<dbReference type="AlphaFoldDB" id="A0A2X0LYF9"/>
<protein>
    <submittedName>
        <fullName evidence="1">BQ5605_C014g07542 protein</fullName>
    </submittedName>
</protein>
<sequence length="181" mass="19303">MDAVAPVVIEFGDRDRDLKLRQKGDKNITVTKACSGSETSEVVVTLAIEDKTEAEPPSVLPTKLDLPVCFCFCTAPSPPVPPRHFPFPELLRSLQDFRKLRSLRGMSSLSSLGSARLNDVPDVEVFSLRSGSRSPTSMGTGAAAPIMGSTASLMTVCTRFRPAASEGGFETFVASLPVPSS</sequence>
<dbReference type="Proteomes" id="UP000249464">
    <property type="component" value="Unassembled WGS sequence"/>
</dbReference>
<name>A0A2X0LYF9_9BASI</name>